<comment type="caution">
    <text evidence="2">The sequence shown here is derived from an EMBL/GenBank/DDBJ whole genome shotgun (WGS) entry which is preliminary data.</text>
</comment>
<gene>
    <name evidence="2" type="ORF">GJJ30_11855</name>
</gene>
<dbReference type="PROSITE" id="PS51257">
    <property type="entry name" value="PROKAR_LIPOPROTEIN"/>
    <property type="match status" value="1"/>
</dbReference>
<feature type="chain" id="PRO_5029729764" evidence="1">
    <location>
        <begin position="23"/>
        <end position="546"/>
    </location>
</feature>
<dbReference type="RefSeq" id="WP_154175369.1">
    <property type="nucleotide sequence ID" value="NZ_WJXZ01000006.1"/>
</dbReference>
<feature type="signal peptide" evidence="1">
    <location>
        <begin position="1"/>
        <end position="22"/>
    </location>
</feature>
<dbReference type="InterPro" id="IPR011990">
    <property type="entry name" value="TPR-like_helical_dom_sf"/>
</dbReference>
<evidence type="ECO:0000256" key="1">
    <source>
        <dbReference type="SAM" id="SignalP"/>
    </source>
</evidence>
<proteinExistence type="predicted"/>
<dbReference type="Gene3D" id="1.25.40.390">
    <property type="match status" value="1"/>
</dbReference>
<dbReference type="Pfam" id="PF12771">
    <property type="entry name" value="SusD-like_2"/>
    <property type="match status" value="2"/>
</dbReference>
<dbReference type="AlphaFoldDB" id="A0A7K0EJL7"/>
<evidence type="ECO:0000313" key="3">
    <source>
        <dbReference type="Proteomes" id="UP000441754"/>
    </source>
</evidence>
<dbReference type="Proteomes" id="UP000441754">
    <property type="component" value="Unassembled WGS sequence"/>
</dbReference>
<dbReference type="OrthoDB" id="843771at2"/>
<reference evidence="2 3" key="1">
    <citation type="journal article" date="2018" name="Antonie Van Leeuwenhoek">
        <title>Larkinella terrae sp. nov., isolated from soil on Jeju Island, South Korea.</title>
        <authorList>
            <person name="Ten L.N."/>
            <person name="Jeon J."/>
            <person name="Park S.J."/>
            <person name="Park S."/>
            <person name="Lee S.Y."/>
            <person name="Kim M.K."/>
            <person name="Jung H.Y."/>
        </authorList>
    </citation>
    <scope>NUCLEOTIDE SEQUENCE [LARGE SCALE GENOMIC DNA]</scope>
    <source>
        <strain evidence="2 3">KCTC 52001</strain>
    </source>
</reference>
<accession>A0A7K0EJL7</accession>
<dbReference type="InterPro" id="IPR041662">
    <property type="entry name" value="SusD-like_2"/>
</dbReference>
<keyword evidence="1" id="KW-0732">Signal</keyword>
<dbReference type="SUPFAM" id="SSF48452">
    <property type="entry name" value="TPR-like"/>
    <property type="match status" value="1"/>
</dbReference>
<sequence>MKILSRKSIVFVALLTTFFSCKDLTELNVNPNGVAPETVNPNLVMPSVLTETGKIYVNLGYMDIAGVMQHTQKDAWSSGHNDYDWTDGQSWSGYYDILRNNQLLYDRAVEQKLEFHQGVSLVMKSMVYGLIADLWGDAPYTNALKGELGGTDNITPAYDSQEVIYSGIIADLEKANTLLSKTKAEYSSIVDEADVYYKGDPTKWRKLANSLLLRYYMRISSKKADVAKAGIEKIVAGAAQYPIITVETEDATMSFPGTSDGTSWPANSVYDVSGSNYRRIKMCATFVKALQALKDPRLAIWANKVEIPLVVDATLPAGTDKIMNGKRYLSPDKVGNTQIDTDPDYVGMPPSFSALPSAYNLNPTPGQTSYNPHVSFLNDIYKAAKGNLLKSRLVSAAEVHFILAEAGLKGWAAGDAKTHYEAGIKASLNTWTVGGNYATYITNPGVAFDKTIKQVIQQKWIASWTAATEAWFDFRRTGFPELKAGPAAKRTVLPVRFYYMKDEMNINAKNATAAADKLETTTYSQAQGKNSPWSKPWLIQGTGKPW</sequence>
<dbReference type="EMBL" id="WJXZ01000006">
    <property type="protein sequence ID" value="MRS61984.1"/>
    <property type="molecule type" value="Genomic_DNA"/>
</dbReference>
<protein>
    <submittedName>
        <fullName evidence="2">SusD/RagB family nutrient-binding outer membrane lipoprotein</fullName>
    </submittedName>
</protein>
<name>A0A7K0EJL7_9BACT</name>
<evidence type="ECO:0000313" key="2">
    <source>
        <dbReference type="EMBL" id="MRS61984.1"/>
    </source>
</evidence>
<keyword evidence="2" id="KW-0449">Lipoprotein</keyword>
<organism evidence="2 3">
    <name type="scientific">Larkinella terrae</name>
    <dbReference type="NCBI Taxonomy" id="2025311"/>
    <lineage>
        <taxon>Bacteria</taxon>
        <taxon>Pseudomonadati</taxon>
        <taxon>Bacteroidota</taxon>
        <taxon>Cytophagia</taxon>
        <taxon>Cytophagales</taxon>
        <taxon>Spirosomataceae</taxon>
        <taxon>Larkinella</taxon>
    </lineage>
</organism>
<keyword evidence="3" id="KW-1185">Reference proteome</keyword>